<evidence type="ECO:0000256" key="4">
    <source>
        <dbReference type="ARBA" id="ARBA00022737"/>
    </source>
</evidence>
<dbReference type="InterPro" id="IPR012677">
    <property type="entry name" value="Nucleotide-bd_a/b_plait_sf"/>
</dbReference>
<organism evidence="17 18">
    <name type="scientific">Neotoma lepida</name>
    <name type="common">Desert woodrat</name>
    <dbReference type="NCBI Taxonomy" id="56216"/>
    <lineage>
        <taxon>Eukaryota</taxon>
        <taxon>Metazoa</taxon>
        <taxon>Chordata</taxon>
        <taxon>Craniata</taxon>
        <taxon>Vertebrata</taxon>
        <taxon>Euteleostomi</taxon>
        <taxon>Mammalia</taxon>
        <taxon>Eutheria</taxon>
        <taxon>Euarchontoglires</taxon>
        <taxon>Glires</taxon>
        <taxon>Rodentia</taxon>
        <taxon>Myomorpha</taxon>
        <taxon>Muroidea</taxon>
        <taxon>Cricetidae</taxon>
        <taxon>Neotominae</taxon>
        <taxon>Neotoma</taxon>
    </lineage>
</organism>
<feature type="non-terminal residue" evidence="17">
    <location>
        <position position="1"/>
    </location>
</feature>
<keyword evidence="8" id="KW-0539">Nucleus</keyword>
<feature type="domain" description="RRM" evidence="13">
    <location>
        <begin position="92"/>
        <end position="172"/>
    </location>
</feature>
<dbReference type="GO" id="GO:0008270">
    <property type="term" value="F:zinc ion binding"/>
    <property type="evidence" value="ECO:0007669"/>
    <property type="project" value="UniProtKB-KW"/>
</dbReference>
<dbReference type="PROSITE" id="PS50157">
    <property type="entry name" value="ZINC_FINGER_C2H2_2"/>
    <property type="match status" value="1"/>
</dbReference>
<dbReference type="PROSITE" id="PS50199">
    <property type="entry name" value="ZF_RANBP2_2"/>
    <property type="match status" value="1"/>
</dbReference>
<dbReference type="Proteomes" id="UP000092124">
    <property type="component" value="Unassembled WGS sequence"/>
</dbReference>
<comment type="subcellular location">
    <subcellularLocation>
        <location evidence="1">Nucleus</location>
    </subcellularLocation>
</comment>
<dbReference type="InterPro" id="IPR034991">
    <property type="entry name" value="RBM5_RRM1"/>
</dbReference>
<reference evidence="17 18" key="1">
    <citation type="submission" date="2016-06" db="EMBL/GenBank/DDBJ databases">
        <title>The Draft Genome Sequence and Annotation of the Desert Woodrat Neotoma lepida.</title>
        <authorList>
            <person name="Campbell M."/>
            <person name="Oakeson K.F."/>
            <person name="Yandell M."/>
            <person name="Halpert J.R."/>
            <person name="Dearing D."/>
        </authorList>
    </citation>
    <scope>NUCLEOTIDE SEQUENCE [LARGE SCALE GENOMIC DNA]</scope>
    <source>
        <strain evidence="17">417</strain>
        <tissue evidence="17">Liver</tissue>
    </source>
</reference>
<evidence type="ECO:0000256" key="6">
    <source>
        <dbReference type="ARBA" id="ARBA00022833"/>
    </source>
</evidence>
<evidence type="ECO:0000256" key="1">
    <source>
        <dbReference type="ARBA" id="ARBA00004123"/>
    </source>
</evidence>
<evidence type="ECO:0000256" key="7">
    <source>
        <dbReference type="ARBA" id="ARBA00022884"/>
    </source>
</evidence>
<dbReference type="GO" id="GO:0000398">
    <property type="term" value="P:mRNA splicing, via spliceosome"/>
    <property type="evidence" value="ECO:0007669"/>
    <property type="project" value="TreeGrafter"/>
</dbReference>
<keyword evidence="11" id="KW-0175">Coiled coil</keyword>
<evidence type="ECO:0000256" key="2">
    <source>
        <dbReference type="ARBA" id="ARBA00009144"/>
    </source>
</evidence>
<dbReference type="Pfam" id="PF01585">
    <property type="entry name" value="G-patch"/>
    <property type="match status" value="1"/>
</dbReference>
<evidence type="ECO:0000256" key="10">
    <source>
        <dbReference type="PROSITE-ProRule" id="PRU00322"/>
    </source>
</evidence>
<feature type="domain" description="RanBP2-type" evidence="16">
    <location>
        <begin position="175"/>
        <end position="204"/>
    </location>
</feature>
<dbReference type="GO" id="GO:0003723">
    <property type="term" value="F:RNA binding"/>
    <property type="evidence" value="ECO:0007669"/>
    <property type="project" value="UniProtKB-UniRule"/>
</dbReference>
<dbReference type="InterPro" id="IPR013087">
    <property type="entry name" value="Znf_C2H2_type"/>
</dbReference>
<evidence type="ECO:0000313" key="18">
    <source>
        <dbReference type="Proteomes" id="UP000092124"/>
    </source>
</evidence>
<feature type="compositionally biased region" description="Polar residues" evidence="12">
    <location>
        <begin position="290"/>
        <end position="299"/>
    </location>
</feature>
<keyword evidence="6" id="KW-0862">Zinc</keyword>
<evidence type="ECO:0000256" key="11">
    <source>
        <dbReference type="SAM" id="Coils"/>
    </source>
</evidence>
<proteinExistence type="inferred from homology"/>
<dbReference type="SUPFAM" id="SSF90209">
    <property type="entry name" value="Ran binding protein zinc finger-like"/>
    <property type="match status" value="1"/>
</dbReference>
<comment type="similarity">
    <text evidence="2">Belongs to the RBM5/RBM10 family.</text>
</comment>
<dbReference type="InterPro" id="IPR036443">
    <property type="entry name" value="Znf_RanBP2_sf"/>
</dbReference>
<evidence type="ECO:0000259" key="14">
    <source>
        <dbReference type="PROSITE" id="PS50157"/>
    </source>
</evidence>
<dbReference type="SMART" id="SM00547">
    <property type="entry name" value="ZnF_RBZ"/>
    <property type="match status" value="1"/>
</dbReference>
<accession>A0A1A6GYT9</accession>
<dbReference type="Pfam" id="PF00641">
    <property type="entry name" value="Zn_ribbon_RanBP"/>
    <property type="match status" value="1"/>
</dbReference>
<gene>
    <name evidence="17" type="ORF">A6R68_00144</name>
</gene>
<evidence type="ECO:0000256" key="9">
    <source>
        <dbReference type="PROSITE-ProRule" id="PRU00176"/>
    </source>
</evidence>
<sequence length="669" mass="75611">VSRTERSGRYGSIIDRDDRDERESRSRRRDSDYKRSSDDRRGDRYDDYRDYDSPERERERRNSDRSEDGYHSDGDYGEHDYRHDISDERESKTIMLRGLPITITESDIREMMESFEGPQPADVRLMKRKTGVSRGFAFVEFYHLQDATSWMEANQKKLVIQGKHIAMHYSNPRPKFEDWLCNKCCLNNFRKRLKCFRCGADKFDGNRVSAFSVASTAIAAAQWSSTQSQSGEGGNVDYSYMQPGQDGYTQYTQDYQQFYQQQAGGLESEASSTSGTAVTTTSSAVVSQSPQLYNQTSNPPGSPTEEAQPSTSTSTQAPAASPTGVVPGTKYAVPDTSTYQYDESSGYYYDPTTGLYYDPNSQTGLPSTKEGKEKKEKPKSKTAQQIAKDMERWAKSLNKQKENFKNSFQPVNSLREEERRESAAADAGFALFEKKGALAERQQLIPEMVRNGDEENPLKRGLVAAYSGDSDNEEELVERLESEEEKLADWKKMACLLCRRQFPNRDALVRHQQLSDLHKMKYRDRAAERREKYGIPEPPEPKRKKQFDAGTVNYEQPTKDGIDHSNIGNKMLQAMGWREGSGLGRKCQGITAPIEAQVRLKGAGLGAKGSAYGLSGADSYKDAVRKAMFARFTEMEVLPSTLKELPYHLNTGTEPPSKPLNAALYQPQI</sequence>
<dbReference type="InterPro" id="IPR041591">
    <property type="entry name" value="OCRE"/>
</dbReference>
<dbReference type="STRING" id="56216.A0A1A6GYT9"/>
<evidence type="ECO:0008006" key="19">
    <source>
        <dbReference type="Google" id="ProtNLM"/>
    </source>
</evidence>
<feature type="domain" description="G-patch" evidence="15">
    <location>
        <begin position="564"/>
        <end position="610"/>
    </location>
</feature>
<evidence type="ECO:0000256" key="3">
    <source>
        <dbReference type="ARBA" id="ARBA00022723"/>
    </source>
</evidence>
<evidence type="ECO:0000259" key="13">
    <source>
        <dbReference type="PROSITE" id="PS50102"/>
    </source>
</evidence>
<name>A0A1A6GYT9_NEOLE</name>
<keyword evidence="3" id="KW-0479">Metal-binding</keyword>
<dbReference type="SUPFAM" id="SSF54928">
    <property type="entry name" value="RNA-binding domain, RBD"/>
    <property type="match status" value="1"/>
</dbReference>
<dbReference type="InterPro" id="IPR000467">
    <property type="entry name" value="G_patch_dom"/>
</dbReference>
<dbReference type="SMART" id="SM00443">
    <property type="entry name" value="G_patch"/>
    <property type="match status" value="1"/>
</dbReference>
<feature type="region of interest" description="Disordered" evidence="12">
    <location>
        <begin position="262"/>
        <end position="345"/>
    </location>
</feature>
<feature type="compositionally biased region" description="Low complexity" evidence="12">
    <location>
        <begin position="303"/>
        <end position="323"/>
    </location>
</feature>
<dbReference type="PANTHER" id="PTHR13948">
    <property type="entry name" value="RNA-BINDING PROTEIN"/>
    <property type="match status" value="1"/>
</dbReference>
<feature type="domain" description="C2H2-type" evidence="14">
    <location>
        <begin position="493"/>
        <end position="523"/>
    </location>
</feature>
<dbReference type="AlphaFoldDB" id="A0A1A6GYT9"/>
<dbReference type="OrthoDB" id="29221at2759"/>
<dbReference type="Gene3D" id="4.10.1060.10">
    <property type="entry name" value="Zinc finger, RanBP2-type"/>
    <property type="match status" value="1"/>
</dbReference>
<dbReference type="SMART" id="SM00360">
    <property type="entry name" value="RRM"/>
    <property type="match status" value="1"/>
</dbReference>
<comment type="caution">
    <text evidence="17">The sequence shown here is derived from an EMBL/GenBank/DDBJ whole genome shotgun (WGS) entry which is preliminary data.</text>
</comment>
<dbReference type="Pfam" id="PF00076">
    <property type="entry name" value="RRM_1"/>
    <property type="match status" value="1"/>
</dbReference>
<dbReference type="PROSITE" id="PS01358">
    <property type="entry name" value="ZF_RANBP2_1"/>
    <property type="match status" value="1"/>
</dbReference>
<feature type="non-terminal residue" evidence="17">
    <location>
        <position position="669"/>
    </location>
</feature>
<evidence type="ECO:0000256" key="12">
    <source>
        <dbReference type="SAM" id="MobiDB-lite"/>
    </source>
</evidence>
<feature type="region of interest" description="Disordered" evidence="12">
    <location>
        <begin position="1"/>
        <end position="87"/>
    </location>
</feature>
<dbReference type="PANTHER" id="PTHR13948:SF21">
    <property type="entry name" value="RNA-BINDING PROTEIN 5"/>
    <property type="match status" value="1"/>
</dbReference>
<dbReference type="FunFam" id="3.30.70.330:FF:000515">
    <property type="entry name" value="RNA-binding motif protein 5"/>
    <property type="match status" value="1"/>
</dbReference>
<evidence type="ECO:0000259" key="16">
    <source>
        <dbReference type="PROSITE" id="PS50199"/>
    </source>
</evidence>
<dbReference type="InterPro" id="IPR035979">
    <property type="entry name" value="RBD_domain_sf"/>
</dbReference>
<evidence type="ECO:0000313" key="17">
    <source>
        <dbReference type="EMBL" id="OBS71311.1"/>
    </source>
</evidence>
<evidence type="ECO:0000259" key="15">
    <source>
        <dbReference type="PROSITE" id="PS50174"/>
    </source>
</evidence>
<dbReference type="PROSITE" id="PS50102">
    <property type="entry name" value="RRM"/>
    <property type="match status" value="1"/>
</dbReference>
<dbReference type="CDD" id="cd12752">
    <property type="entry name" value="RRM1_RBM5"/>
    <property type="match status" value="1"/>
</dbReference>
<feature type="compositionally biased region" description="Low complexity" evidence="12">
    <location>
        <begin position="262"/>
        <end position="289"/>
    </location>
</feature>
<keyword evidence="4" id="KW-0677">Repeat</keyword>
<protein>
    <recommendedName>
        <fullName evidence="19">RNA-binding protein 5</fullName>
    </recommendedName>
</protein>
<feature type="region of interest" description="Disordered" evidence="12">
    <location>
        <begin position="358"/>
        <end position="385"/>
    </location>
</feature>
<keyword evidence="5 10" id="KW-0863">Zinc-finger</keyword>
<dbReference type="EMBL" id="LZPO01058615">
    <property type="protein sequence ID" value="OBS71311.1"/>
    <property type="molecule type" value="Genomic_DNA"/>
</dbReference>
<evidence type="ECO:0000256" key="5">
    <source>
        <dbReference type="ARBA" id="ARBA00022771"/>
    </source>
</evidence>
<dbReference type="GO" id="GO:0005634">
    <property type="term" value="C:nucleus"/>
    <property type="evidence" value="ECO:0007669"/>
    <property type="project" value="UniProtKB-SubCell"/>
</dbReference>
<keyword evidence="18" id="KW-1185">Reference proteome</keyword>
<keyword evidence="7 9" id="KW-0694">RNA-binding</keyword>
<dbReference type="InterPro" id="IPR000504">
    <property type="entry name" value="RRM_dom"/>
</dbReference>
<dbReference type="Pfam" id="PF17780">
    <property type="entry name" value="OCRE"/>
    <property type="match status" value="1"/>
</dbReference>
<feature type="coiled-coil region" evidence="11">
    <location>
        <begin position="463"/>
        <end position="493"/>
    </location>
</feature>
<dbReference type="InterPro" id="IPR001876">
    <property type="entry name" value="Znf_RanBP2"/>
</dbReference>
<dbReference type="PROSITE" id="PS50174">
    <property type="entry name" value="G_PATCH"/>
    <property type="match status" value="1"/>
</dbReference>
<dbReference type="Gene3D" id="3.30.70.330">
    <property type="match status" value="1"/>
</dbReference>
<evidence type="ECO:0000256" key="8">
    <source>
        <dbReference type="ARBA" id="ARBA00023242"/>
    </source>
</evidence>